<dbReference type="InterPro" id="IPR036188">
    <property type="entry name" value="FAD/NAD-bd_sf"/>
</dbReference>
<dbReference type="InterPro" id="IPR002937">
    <property type="entry name" value="Amino_oxidase"/>
</dbReference>
<dbReference type="Pfam" id="PF13450">
    <property type="entry name" value="NAD_binding_8"/>
    <property type="match status" value="1"/>
</dbReference>
<keyword evidence="1" id="KW-0732">Signal</keyword>
<feature type="domain" description="Amine oxidase" evidence="2">
    <location>
        <begin position="103"/>
        <end position="338"/>
    </location>
</feature>
<reference evidence="3" key="1">
    <citation type="submission" date="2008-12" db="EMBL/GenBank/DDBJ databases">
        <title>Complete sequence of Chloroflexus aggregans DSM 9485.</title>
        <authorList>
            <consortium name="US DOE Joint Genome Institute"/>
            <person name="Lucas S."/>
            <person name="Copeland A."/>
            <person name="Lapidus A."/>
            <person name="Glavina del Rio T."/>
            <person name="Dalin E."/>
            <person name="Tice H."/>
            <person name="Pitluck S."/>
            <person name="Foster B."/>
            <person name="Larimer F."/>
            <person name="Land M."/>
            <person name="Hauser L."/>
            <person name="Kyrpides N."/>
            <person name="Mikhailova N."/>
            <person name="Bryant D."/>
            <person name="Richardson P."/>
        </authorList>
    </citation>
    <scope>NUCLEOTIDE SEQUENCE</scope>
    <source>
        <strain evidence="3">DSM 9485</strain>
    </source>
</reference>
<gene>
    <name evidence="3" type="ordered locus">Cagg_0027</name>
</gene>
<dbReference type="GO" id="GO:0016491">
    <property type="term" value="F:oxidoreductase activity"/>
    <property type="evidence" value="ECO:0007669"/>
    <property type="project" value="InterPro"/>
</dbReference>
<accession>B8GC06</accession>
<feature type="signal peptide" evidence="1">
    <location>
        <begin position="1"/>
        <end position="21"/>
    </location>
</feature>
<dbReference type="OrthoDB" id="5792777at2"/>
<feature type="chain" id="PRO_5002870317" evidence="1">
    <location>
        <begin position="22"/>
        <end position="344"/>
    </location>
</feature>
<proteinExistence type="predicted"/>
<evidence type="ECO:0000313" key="4">
    <source>
        <dbReference type="Proteomes" id="UP000002508"/>
    </source>
</evidence>
<dbReference type="AlphaFoldDB" id="B8GC06"/>
<dbReference type="SUPFAM" id="SSF51905">
    <property type="entry name" value="FAD/NAD(P)-binding domain"/>
    <property type="match status" value="1"/>
</dbReference>
<evidence type="ECO:0000256" key="1">
    <source>
        <dbReference type="SAM" id="SignalP"/>
    </source>
</evidence>
<evidence type="ECO:0000259" key="2">
    <source>
        <dbReference type="Pfam" id="PF01593"/>
    </source>
</evidence>
<organism evidence="3 4">
    <name type="scientific">Chloroflexus aggregans (strain MD-66 / DSM 9485)</name>
    <dbReference type="NCBI Taxonomy" id="326427"/>
    <lineage>
        <taxon>Bacteria</taxon>
        <taxon>Bacillati</taxon>
        <taxon>Chloroflexota</taxon>
        <taxon>Chloroflexia</taxon>
        <taxon>Chloroflexales</taxon>
        <taxon>Chloroflexineae</taxon>
        <taxon>Chloroflexaceae</taxon>
        <taxon>Chloroflexus</taxon>
    </lineage>
</organism>
<sequence length="344" mass="37039">MKSVAIVGAGMAGLAAARALATADFTPVVFEKSRGVGGRAATRRIGDIRFDHGAQYVKTPTQPLRDLIVATGDAVTIDRPVWVLTSTDQITPGDPSHADEEKWTWPSGITRLAKHLADGLTVQLETTVARIDVCDDDYRLTAADGRDLGCFAAVLLTAPAPQTVAILAAGDLPPQVATLCASLQTVRYRRSISITVAYPRRPAVPWYALVNADRQHSISWLACEHDKPGRAPAGCGVLIAQMSDTWATMHWDAVQKGTLMPTEPLPSPVSEVLTAIRHLVGDLGEPLWVNLQRWRYALPDMATPLTGIDRLVIAGDMVAGQGRVHLAIESGWRAANQIRALLTE</sequence>
<dbReference type="EMBL" id="CP001337">
    <property type="protein sequence ID" value="ACL22980.1"/>
    <property type="molecule type" value="Genomic_DNA"/>
</dbReference>
<dbReference type="Gene3D" id="3.90.660.10">
    <property type="match status" value="1"/>
</dbReference>
<dbReference type="Proteomes" id="UP000002508">
    <property type="component" value="Chromosome"/>
</dbReference>
<dbReference type="STRING" id="326427.Cagg_0027"/>
<dbReference type="Pfam" id="PF01593">
    <property type="entry name" value="Amino_oxidase"/>
    <property type="match status" value="1"/>
</dbReference>
<dbReference type="PRINTS" id="PR00419">
    <property type="entry name" value="ADXRDTASE"/>
</dbReference>
<evidence type="ECO:0000313" key="3">
    <source>
        <dbReference type="EMBL" id="ACL22980.1"/>
    </source>
</evidence>
<dbReference type="KEGG" id="cag:Cagg_0027"/>
<dbReference type="Gene3D" id="3.50.50.60">
    <property type="entry name" value="FAD/NAD(P)-binding domain"/>
    <property type="match status" value="1"/>
</dbReference>
<keyword evidence="4" id="KW-1185">Reference proteome</keyword>
<name>B8GC06_CHLAD</name>
<dbReference type="RefSeq" id="WP_012615346.1">
    <property type="nucleotide sequence ID" value="NC_011831.1"/>
</dbReference>
<dbReference type="PANTHER" id="PTHR16128">
    <property type="entry name" value="FAD/NAD(P)-BINDING OXIDOREDUCTASE FAMILY PROTEIN"/>
    <property type="match status" value="1"/>
</dbReference>
<protein>
    <submittedName>
        <fullName evidence="3">FAD dependent oxidoreductase</fullName>
    </submittedName>
</protein>
<dbReference type="HOGENOM" id="CLU_036034_0_0_0"/>
<dbReference type="PANTHER" id="PTHR16128:SF5">
    <property type="entry name" value="FAD_NAD(P)-BINDING OXIDOREDUCTASE FAMILY PROTEIN"/>
    <property type="match status" value="1"/>
</dbReference>
<dbReference type="eggNOG" id="COG3380">
    <property type="taxonomic scope" value="Bacteria"/>
</dbReference>